<keyword evidence="1" id="KW-0732">Signal</keyword>
<comment type="caution">
    <text evidence="3">The sequence shown here is derived from an EMBL/GenBank/DDBJ whole genome shotgun (WGS) entry which is preliminary data.</text>
</comment>
<dbReference type="Pfam" id="PF04264">
    <property type="entry name" value="YceI"/>
    <property type="match status" value="1"/>
</dbReference>
<dbReference type="EMBL" id="JAIQ01000175">
    <property type="protein sequence ID" value="KLD95833.1"/>
    <property type="molecule type" value="Genomic_DNA"/>
</dbReference>
<evidence type="ECO:0000313" key="4">
    <source>
        <dbReference type="Proteomes" id="UP000035514"/>
    </source>
</evidence>
<reference evidence="3 4" key="1">
    <citation type="submission" date="2014-01" db="EMBL/GenBank/DDBJ databases">
        <title>Development of a Comparative Genomic Fingerprinting Assay for High Resolution Genotyping of Arcobacter butzleri.</title>
        <authorList>
            <person name="Webb A.L."/>
            <person name="Inglis G.D."/>
            <person name="Kruczkiewicz P."/>
            <person name="Selinger L.B."/>
            <person name="Taboada E.N."/>
        </authorList>
    </citation>
    <scope>NUCLEOTIDE SEQUENCE [LARGE SCALE GENOMIC DNA]</scope>
    <source>
        <strain evidence="3 4">L348</strain>
    </source>
</reference>
<dbReference type="InterPro" id="IPR036761">
    <property type="entry name" value="TTHA0802/YceI-like_sf"/>
</dbReference>
<dbReference type="PATRIC" id="fig|1447256.3.peg.2567"/>
<dbReference type="SUPFAM" id="SSF101874">
    <property type="entry name" value="YceI-like"/>
    <property type="match status" value="1"/>
</dbReference>
<feature type="signal peptide" evidence="1">
    <location>
        <begin position="1"/>
        <end position="19"/>
    </location>
</feature>
<evidence type="ECO:0000313" key="3">
    <source>
        <dbReference type="EMBL" id="KLD95833.1"/>
    </source>
</evidence>
<feature type="domain" description="Lipid/polyisoprenoid-binding YceI-like" evidence="2">
    <location>
        <begin position="21"/>
        <end position="180"/>
    </location>
</feature>
<protein>
    <recommendedName>
        <fullName evidence="2">Lipid/polyisoprenoid-binding YceI-like domain-containing protein</fullName>
    </recommendedName>
</protein>
<dbReference type="PANTHER" id="PTHR34406">
    <property type="entry name" value="PROTEIN YCEI"/>
    <property type="match status" value="1"/>
</dbReference>
<proteinExistence type="predicted"/>
<evidence type="ECO:0000256" key="1">
    <source>
        <dbReference type="SAM" id="SignalP"/>
    </source>
</evidence>
<name>A0A0G9JNH3_9BACT</name>
<dbReference type="PANTHER" id="PTHR34406:SF1">
    <property type="entry name" value="PROTEIN YCEI"/>
    <property type="match status" value="1"/>
</dbReference>
<evidence type="ECO:0000259" key="2">
    <source>
        <dbReference type="SMART" id="SM00867"/>
    </source>
</evidence>
<dbReference type="Proteomes" id="UP000035514">
    <property type="component" value="Unassembled WGS sequence"/>
</dbReference>
<dbReference type="RefSeq" id="WP_020847204.1">
    <property type="nucleotide sequence ID" value="NZ_JAIQ01000175.1"/>
</dbReference>
<gene>
    <name evidence="3" type="ORF">AA20_13085</name>
</gene>
<dbReference type="AlphaFoldDB" id="A0A0G9JNH3"/>
<dbReference type="InterPro" id="IPR007372">
    <property type="entry name" value="Lipid/polyisoprenoid-bd_YceI"/>
</dbReference>
<dbReference type="SMART" id="SM00867">
    <property type="entry name" value="YceI"/>
    <property type="match status" value="1"/>
</dbReference>
<accession>A0A0G9JNH3</accession>
<dbReference type="Gene3D" id="2.40.128.110">
    <property type="entry name" value="Lipid/polyisoprenoid-binding, YceI-like"/>
    <property type="match status" value="1"/>
</dbReference>
<organism evidence="3 4">
    <name type="scientific">Aliarcobacter butzleri L348</name>
    <dbReference type="NCBI Taxonomy" id="1447256"/>
    <lineage>
        <taxon>Bacteria</taxon>
        <taxon>Pseudomonadati</taxon>
        <taxon>Campylobacterota</taxon>
        <taxon>Epsilonproteobacteria</taxon>
        <taxon>Campylobacterales</taxon>
        <taxon>Arcobacteraceae</taxon>
        <taxon>Aliarcobacter</taxon>
    </lineage>
</organism>
<sequence length="183" mass="19736">MKKLKLGLLSLAVSTALFAGNYNVDASHSNAGFTVKHMMISNVTGKFNDISGSFEYDEKTNKLKSVSGEIVVDSINTADEKRDAHLKADEIFAAQKFPKITFKSTKVEKDVVYGDLTMKGVTKNIKLQLENGGAVGEKAGFALSGKINRSDFGITWNKVLETGGVAVSDEVKLTIDIEGNLAK</sequence>
<feature type="chain" id="PRO_5002578108" description="Lipid/polyisoprenoid-binding YceI-like domain-containing protein" evidence="1">
    <location>
        <begin position="20"/>
        <end position="183"/>
    </location>
</feature>